<proteinExistence type="predicted"/>
<evidence type="ECO:0000256" key="1">
    <source>
        <dbReference type="SAM" id="MobiDB-lite"/>
    </source>
</evidence>
<accession>A0A977L0Q0</accession>
<reference evidence="2" key="1">
    <citation type="submission" date="2021-04" db="EMBL/GenBank/DDBJ databases">
        <title>Genome sequence of Woronichinia naegeliana from Washington state freshwater lake bloom.</title>
        <authorList>
            <person name="Dreher T.W."/>
        </authorList>
    </citation>
    <scope>NUCLEOTIDE SEQUENCE</scope>
    <source>
        <strain evidence="2">WA131</strain>
    </source>
</reference>
<dbReference type="EMBL" id="CP073041">
    <property type="protein sequence ID" value="UXE61875.1"/>
    <property type="molecule type" value="Genomic_DNA"/>
</dbReference>
<dbReference type="KEGG" id="wna:KA717_02780"/>
<dbReference type="Proteomes" id="UP001065613">
    <property type="component" value="Chromosome"/>
</dbReference>
<name>A0A977L0Q0_9CYAN</name>
<protein>
    <submittedName>
        <fullName evidence="2">DUF3288 family protein</fullName>
    </submittedName>
</protein>
<gene>
    <name evidence="2" type="ORF">KA717_02780</name>
</gene>
<dbReference type="InterPro" id="IPR021705">
    <property type="entry name" value="DUF3288"/>
</dbReference>
<feature type="region of interest" description="Disordered" evidence="1">
    <location>
        <begin position="1"/>
        <end position="24"/>
    </location>
</feature>
<organism evidence="2">
    <name type="scientific">Woronichinia naegeliana WA131</name>
    <dbReference type="NCBI Taxonomy" id="2824559"/>
    <lineage>
        <taxon>Bacteria</taxon>
        <taxon>Bacillati</taxon>
        <taxon>Cyanobacteriota</taxon>
        <taxon>Cyanophyceae</taxon>
        <taxon>Synechococcales</taxon>
        <taxon>Coelosphaeriaceae</taxon>
        <taxon>Woronichinia</taxon>
    </lineage>
</organism>
<evidence type="ECO:0000313" key="2">
    <source>
        <dbReference type="EMBL" id="UXE61875.1"/>
    </source>
</evidence>
<dbReference type="Pfam" id="PF11691">
    <property type="entry name" value="DUF3288"/>
    <property type="match status" value="1"/>
</dbReference>
<sequence>MASTDQKHPQEKRDREVIDRLLQSPPEPLNLADLARLRIRYKNFPGARATQRDLDYIMQQWQLTEEQLFAQTRQLYATGQAYKPRKTEEEQDWS</sequence>
<feature type="compositionally biased region" description="Basic and acidic residues" evidence="1">
    <location>
        <begin position="1"/>
        <end position="19"/>
    </location>
</feature>
<dbReference type="AlphaFoldDB" id="A0A977L0Q0"/>